<evidence type="ECO:0000313" key="3">
    <source>
        <dbReference type="Proteomes" id="UP000887116"/>
    </source>
</evidence>
<evidence type="ECO:0000256" key="1">
    <source>
        <dbReference type="SAM" id="SignalP"/>
    </source>
</evidence>
<evidence type="ECO:0000313" key="2">
    <source>
        <dbReference type="EMBL" id="GFQ95722.1"/>
    </source>
</evidence>
<feature type="chain" id="PRO_5036466594" description="Apple domain-containing protein" evidence="1">
    <location>
        <begin position="19"/>
        <end position="98"/>
    </location>
</feature>
<sequence>MRLLGPSVILLLLVLVESANFKIAYKDSKSKKVEESQPVKRASLVQCAAHCLRKEDCNGFSLDSSRTCRILKGEIQEGGCPGEGCEDRKGYSVFKKNT</sequence>
<comment type="caution">
    <text evidence="2">The sequence shown here is derived from an EMBL/GenBank/DDBJ whole genome shotgun (WGS) entry which is preliminary data.</text>
</comment>
<name>A0A8X6G3W9_TRICU</name>
<dbReference type="EMBL" id="BMAO01004602">
    <property type="protein sequence ID" value="GFQ95722.1"/>
    <property type="molecule type" value="Genomic_DNA"/>
</dbReference>
<dbReference type="Proteomes" id="UP000887116">
    <property type="component" value="Unassembled WGS sequence"/>
</dbReference>
<dbReference type="OrthoDB" id="6420938at2759"/>
<proteinExistence type="predicted"/>
<evidence type="ECO:0008006" key="4">
    <source>
        <dbReference type="Google" id="ProtNLM"/>
    </source>
</evidence>
<keyword evidence="3" id="KW-1185">Reference proteome</keyword>
<dbReference type="AlphaFoldDB" id="A0A8X6G3W9"/>
<reference evidence="2" key="1">
    <citation type="submission" date="2020-07" db="EMBL/GenBank/DDBJ databases">
        <title>Multicomponent nature underlies the extraordinary mechanical properties of spider dragline silk.</title>
        <authorList>
            <person name="Kono N."/>
            <person name="Nakamura H."/>
            <person name="Mori M."/>
            <person name="Yoshida Y."/>
            <person name="Ohtoshi R."/>
            <person name="Malay A.D."/>
            <person name="Moran D.A.P."/>
            <person name="Tomita M."/>
            <person name="Numata K."/>
            <person name="Arakawa K."/>
        </authorList>
    </citation>
    <scope>NUCLEOTIDE SEQUENCE</scope>
</reference>
<keyword evidence="1" id="KW-0732">Signal</keyword>
<accession>A0A8X6G3W9</accession>
<organism evidence="2 3">
    <name type="scientific">Trichonephila clavata</name>
    <name type="common">Joro spider</name>
    <name type="synonym">Nephila clavata</name>
    <dbReference type="NCBI Taxonomy" id="2740835"/>
    <lineage>
        <taxon>Eukaryota</taxon>
        <taxon>Metazoa</taxon>
        <taxon>Ecdysozoa</taxon>
        <taxon>Arthropoda</taxon>
        <taxon>Chelicerata</taxon>
        <taxon>Arachnida</taxon>
        <taxon>Araneae</taxon>
        <taxon>Araneomorphae</taxon>
        <taxon>Entelegynae</taxon>
        <taxon>Araneoidea</taxon>
        <taxon>Nephilidae</taxon>
        <taxon>Trichonephila</taxon>
    </lineage>
</organism>
<feature type="signal peptide" evidence="1">
    <location>
        <begin position="1"/>
        <end position="18"/>
    </location>
</feature>
<protein>
    <recommendedName>
        <fullName evidence="4">Apple domain-containing protein</fullName>
    </recommendedName>
</protein>
<gene>
    <name evidence="2" type="primary">NCL1_18434</name>
    <name evidence="2" type="ORF">TNCT_101171</name>
</gene>